<proteinExistence type="predicted"/>
<dbReference type="AlphaFoldDB" id="A0A6G4WYY5"/>
<organism evidence="2 3">
    <name type="scientific">Streptomyces boncukensis</name>
    <dbReference type="NCBI Taxonomy" id="2711219"/>
    <lineage>
        <taxon>Bacteria</taxon>
        <taxon>Bacillati</taxon>
        <taxon>Actinomycetota</taxon>
        <taxon>Actinomycetes</taxon>
        <taxon>Kitasatosporales</taxon>
        <taxon>Streptomycetaceae</taxon>
        <taxon>Streptomyces</taxon>
    </lineage>
</organism>
<reference evidence="2 3" key="1">
    <citation type="submission" date="2020-02" db="EMBL/GenBank/DDBJ databases">
        <title>Whole-genome analyses of novel actinobacteria.</title>
        <authorList>
            <person name="Sahin N."/>
            <person name="Tatar D."/>
        </authorList>
    </citation>
    <scope>NUCLEOTIDE SEQUENCE [LARGE SCALE GENOMIC DNA]</scope>
    <source>
        <strain evidence="2 3">SB3404</strain>
    </source>
</reference>
<dbReference type="RefSeq" id="WP_165300171.1">
    <property type="nucleotide sequence ID" value="NZ_JAAKZZ010000203.1"/>
</dbReference>
<dbReference type="EMBL" id="JAAKZZ010000203">
    <property type="protein sequence ID" value="NGO70506.1"/>
    <property type="molecule type" value="Genomic_DNA"/>
</dbReference>
<feature type="region of interest" description="Disordered" evidence="1">
    <location>
        <begin position="1"/>
        <end position="20"/>
    </location>
</feature>
<feature type="compositionally biased region" description="Gly residues" evidence="1">
    <location>
        <begin position="1"/>
        <end position="10"/>
    </location>
</feature>
<comment type="caution">
    <text evidence="2">The sequence shown here is derived from an EMBL/GenBank/DDBJ whole genome shotgun (WGS) entry which is preliminary data.</text>
</comment>
<gene>
    <name evidence="2" type="ORF">G5C65_19535</name>
</gene>
<accession>A0A6G4WYY5</accession>
<name>A0A6G4WYY5_9ACTN</name>
<evidence type="ECO:0000313" key="3">
    <source>
        <dbReference type="Proteomes" id="UP000477722"/>
    </source>
</evidence>
<keyword evidence="3" id="KW-1185">Reference proteome</keyword>
<protein>
    <submittedName>
        <fullName evidence="2">Uncharacterized protein</fullName>
    </submittedName>
</protein>
<feature type="compositionally biased region" description="Low complexity" evidence="1">
    <location>
        <begin position="11"/>
        <end position="20"/>
    </location>
</feature>
<sequence length="71" mass="7446">MGCNCGGRSGGRATRTGTTGTVWRHIDQHGGQVDYASEASARIAQRARGGTVDQIDPRTGATITPTTREES</sequence>
<feature type="region of interest" description="Disordered" evidence="1">
    <location>
        <begin position="45"/>
        <end position="71"/>
    </location>
</feature>
<feature type="compositionally biased region" description="Polar residues" evidence="1">
    <location>
        <begin position="61"/>
        <end position="71"/>
    </location>
</feature>
<evidence type="ECO:0000256" key="1">
    <source>
        <dbReference type="SAM" id="MobiDB-lite"/>
    </source>
</evidence>
<dbReference type="Proteomes" id="UP000477722">
    <property type="component" value="Unassembled WGS sequence"/>
</dbReference>
<evidence type="ECO:0000313" key="2">
    <source>
        <dbReference type="EMBL" id="NGO70506.1"/>
    </source>
</evidence>